<dbReference type="EMBL" id="SNRW01002315">
    <property type="protein sequence ID" value="KAA6393182.1"/>
    <property type="molecule type" value="Genomic_DNA"/>
</dbReference>
<dbReference type="Pfam" id="PF00078">
    <property type="entry name" value="RVT_1"/>
    <property type="match status" value="1"/>
</dbReference>
<dbReference type="InterPro" id="IPR043502">
    <property type="entry name" value="DNA/RNA_pol_sf"/>
</dbReference>
<dbReference type="AlphaFoldDB" id="A0A5J4WF67"/>
<dbReference type="SUPFAM" id="SSF56672">
    <property type="entry name" value="DNA/RNA polymerases"/>
    <property type="match status" value="1"/>
</dbReference>
<organism evidence="2 3">
    <name type="scientific">Streblomastix strix</name>
    <dbReference type="NCBI Taxonomy" id="222440"/>
    <lineage>
        <taxon>Eukaryota</taxon>
        <taxon>Metamonada</taxon>
        <taxon>Preaxostyla</taxon>
        <taxon>Oxymonadida</taxon>
        <taxon>Streblomastigidae</taxon>
        <taxon>Streblomastix</taxon>
    </lineage>
</organism>
<evidence type="ECO:0000259" key="1">
    <source>
        <dbReference type="PROSITE" id="PS50878"/>
    </source>
</evidence>
<evidence type="ECO:0000313" key="3">
    <source>
        <dbReference type="Proteomes" id="UP000324800"/>
    </source>
</evidence>
<dbReference type="PANTHER" id="PTHR33050">
    <property type="entry name" value="REVERSE TRANSCRIPTASE DOMAIN-CONTAINING PROTEIN"/>
    <property type="match status" value="1"/>
</dbReference>
<dbReference type="PANTHER" id="PTHR33050:SF7">
    <property type="entry name" value="RIBONUCLEASE H"/>
    <property type="match status" value="1"/>
</dbReference>
<protein>
    <recommendedName>
        <fullName evidence="1">Reverse transcriptase domain-containing protein</fullName>
    </recommendedName>
</protein>
<dbReference type="OrthoDB" id="420169at2759"/>
<name>A0A5J4WF67_9EUKA</name>
<accession>A0A5J4WF67</accession>
<proteinExistence type="predicted"/>
<evidence type="ECO:0000313" key="2">
    <source>
        <dbReference type="EMBL" id="KAA6393182.1"/>
    </source>
</evidence>
<dbReference type="Proteomes" id="UP000324800">
    <property type="component" value="Unassembled WGS sequence"/>
</dbReference>
<dbReference type="Gene3D" id="3.10.10.10">
    <property type="entry name" value="HIV Type 1 Reverse Transcriptase, subunit A, domain 1"/>
    <property type="match status" value="1"/>
</dbReference>
<sequence length="241" mass="29205">MWRRRRSRKRRGIVMNEIHFMELGPEHLNVIPVNQEVAVLPWNLTFIRPKLNGKFRKIINYRRINNATNGINYKMEVVKDIMDLLEVKDYATILDLEGAQYHIRVEKKLSRYFGNEFRNRNYLQRGFLFGYIQSPSIFCRFLRIVINSIREKLNIKIIMYKDDLLLIGKNMQKLKQDTVQAAEMLTKLGWRILEIKSQTNTKINFEFLYWIIDTQNFNVRIPVKIWKEIQKNMSCWIRWMQ</sequence>
<dbReference type="Gene3D" id="3.30.70.270">
    <property type="match status" value="1"/>
</dbReference>
<dbReference type="PROSITE" id="PS50878">
    <property type="entry name" value="RT_POL"/>
    <property type="match status" value="1"/>
</dbReference>
<reference evidence="2 3" key="1">
    <citation type="submission" date="2019-03" db="EMBL/GenBank/DDBJ databases">
        <title>Single cell metagenomics reveals metabolic interactions within the superorganism composed of flagellate Streblomastix strix and complex community of Bacteroidetes bacteria on its surface.</title>
        <authorList>
            <person name="Treitli S.C."/>
            <person name="Kolisko M."/>
            <person name="Husnik F."/>
            <person name="Keeling P."/>
            <person name="Hampl V."/>
        </authorList>
    </citation>
    <scope>NUCLEOTIDE SEQUENCE [LARGE SCALE GENOMIC DNA]</scope>
    <source>
        <strain evidence="2">ST1C</strain>
    </source>
</reference>
<dbReference type="InterPro" id="IPR043128">
    <property type="entry name" value="Rev_trsase/Diguanyl_cyclase"/>
</dbReference>
<dbReference type="InterPro" id="IPR052055">
    <property type="entry name" value="Hepadnavirus_pol/RT"/>
</dbReference>
<feature type="domain" description="Reverse transcriptase" evidence="1">
    <location>
        <begin position="28"/>
        <end position="212"/>
    </location>
</feature>
<dbReference type="InterPro" id="IPR000477">
    <property type="entry name" value="RT_dom"/>
</dbReference>
<gene>
    <name evidence="2" type="ORF">EZS28_011295</name>
</gene>
<comment type="caution">
    <text evidence="2">The sequence shown here is derived from an EMBL/GenBank/DDBJ whole genome shotgun (WGS) entry which is preliminary data.</text>
</comment>